<dbReference type="Proteomes" id="UP000091857">
    <property type="component" value="Chromosome 17"/>
</dbReference>
<evidence type="ECO:0000313" key="1">
    <source>
        <dbReference type="EMBL" id="KAG8634577.1"/>
    </source>
</evidence>
<gene>
    <name evidence="1" type="ORF">MANES_17G059650v8</name>
</gene>
<organism evidence="1 2">
    <name type="scientific">Manihot esculenta</name>
    <name type="common">Cassava</name>
    <name type="synonym">Jatropha manihot</name>
    <dbReference type="NCBI Taxonomy" id="3983"/>
    <lineage>
        <taxon>Eukaryota</taxon>
        <taxon>Viridiplantae</taxon>
        <taxon>Streptophyta</taxon>
        <taxon>Embryophyta</taxon>
        <taxon>Tracheophyta</taxon>
        <taxon>Spermatophyta</taxon>
        <taxon>Magnoliopsida</taxon>
        <taxon>eudicotyledons</taxon>
        <taxon>Gunneridae</taxon>
        <taxon>Pentapetalae</taxon>
        <taxon>rosids</taxon>
        <taxon>fabids</taxon>
        <taxon>Malpighiales</taxon>
        <taxon>Euphorbiaceae</taxon>
        <taxon>Crotonoideae</taxon>
        <taxon>Manihoteae</taxon>
        <taxon>Manihot</taxon>
    </lineage>
</organism>
<keyword evidence="2" id="KW-1185">Reference proteome</keyword>
<accession>A0ACB7G2X9</accession>
<name>A0ACB7G2X9_MANES</name>
<dbReference type="EMBL" id="CM004403">
    <property type="protein sequence ID" value="KAG8634577.1"/>
    <property type="molecule type" value="Genomic_DNA"/>
</dbReference>
<proteinExistence type="predicted"/>
<sequence>MTKTRMENRMEQVEGSVELLQEAVAATKLGQDQSRAELEQRFSRLESMIASLVKGKGTAEVGVSSGQTPEQQFQLNTSANKAISRPLLLEDAFSMAKKMEMPDFDGTDPVGCVARSEQFFEIQNIPEETKVPLALVSMEGAPLHWLRWLRQRNPLLTWE</sequence>
<reference evidence="2" key="1">
    <citation type="journal article" date="2016" name="Nat. Biotechnol.">
        <title>Sequencing wild and cultivated cassava and related species reveals extensive interspecific hybridization and genetic diversity.</title>
        <authorList>
            <person name="Bredeson J.V."/>
            <person name="Lyons J.B."/>
            <person name="Prochnik S.E."/>
            <person name="Wu G.A."/>
            <person name="Ha C.M."/>
            <person name="Edsinger-Gonzales E."/>
            <person name="Grimwood J."/>
            <person name="Schmutz J."/>
            <person name="Rabbi I.Y."/>
            <person name="Egesi C."/>
            <person name="Nauluvula P."/>
            <person name="Lebot V."/>
            <person name="Ndunguru J."/>
            <person name="Mkamilo G."/>
            <person name="Bart R.S."/>
            <person name="Setter T.L."/>
            <person name="Gleadow R.M."/>
            <person name="Kulakow P."/>
            <person name="Ferguson M.E."/>
            <person name="Rounsley S."/>
            <person name="Rokhsar D.S."/>
        </authorList>
    </citation>
    <scope>NUCLEOTIDE SEQUENCE [LARGE SCALE GENOMIC DNA]</scope>
    <source>
        <strain evidence="2">cv. AM560-2</strain>
    </source>
</reference>
<protein>
    <submittedName>
        <fullName evidence="1">Uncharacterized protein</fullName>
    </submittedName>
</protein>
<comment type="caution">
    <text evidence="1">The sequence shown here is derived from an EMBL/GenBank/DDBJ whole genome shotgun (WGS) entry which is preliminary data.</text>
</comment>
<evidence type="ECO:0000313" key="2">
    <source>
        <dbReference type="Proteomes" id="UP000091857"/>
    </source>
</evidence>